<proteinExistence type="predicted"/>
<accession>L0R809</accession>
<dbReference type="PeptideAtlas" id="L0R809"/>
<evidence type="ECO:0000313" key="1">
    <source>
        <dbReference type="EMBL" id="CCO13671.1"/>
    </source>
</evidence>
<dbReference type="ChiTaRS" id="ADCY1">
    <property type="organism name" value="human"/>
</dbReference>
<gene>
    <name evidence="1" type="primary">ADCY1</name>
</gene>
<dbReference type="EMBL" id="HF547960">
    <property type="protein sequence ID" value="CCO13671.1"/>
    <property type="molecule type" value="Genomic_DNA"/>
</dbReference>
<dbReference type="OrthoDB" id="6147412at2759"/>
<organism evidence="1">
    <name type="scientific">Homo sapiens</name>
    <name type="common">Human</name>
    <dbReference type="NCBI Taxonomy" id="9606"/>
    <lineage>
        <taxon>Eukaryota</taxon>
        <taxon>Metazoa</taxon>
        <taxon>Chordata</taxon>
        <taxon>Craniata</taxon>
        <taxon>Vertebrata</taxon>
        <taxon>Euteleostomi</taxon>
        <taxon>Mammalia</taxon>
        <taxon>Eutheria</taxon>
        <taxon>Euarchontoglires</taxon>
        <taxon>Primates</taxon>
        <taxon>Haplorrhini</taxon>
        <taxon>Catarrhini</taxon>
        <taxon>Hominidae</taxon>
        <taxon>Homo</taxon>
    </lineage>
</organism>
<protein>
    <submittedName>
        <fullName evidence="1">Alternative protein ADCY1</fullName>
    </submittedName>
</protein>
<reference evidence="1" key="1">
    <citation type="submission" date="2012-10" db="EMBL/GenBank/DDBJ databases">
        <title>Direct identification of alternative open reading frame translation products in human.</title>
        <authorList>
            <person name="Vanderperre B."/>
            <person name="Lucier J.-F."/>
            <person name="Motard J."/>
            <person name="Tremblay G."/>
            <person name="Vanderperre S."/>
            <person name="Wisztorski M."/>
            <person name="Salzet M."/>
            <person name="Boisvert F.-M."/>
            <person name="Roucou X."/>
        </authorList>
    </citation>
    <scope>NUCLEOTIDE SEQUENCE</scope>
</reference>
<name>L0R809_HUMAN</name>
<sequence length="80" mass="8712">MLLSYAAGEVKVGPGAFPGVRGCSKGRFQQEFRGLMMDGERFDNHQSTCALTLSWALVPAGTGRFRPSNRLLSKELSGTY</sequence>
<dbReference type="AlphaFoldDB" id="L0R809"/>